<gene>
    <name evidence="3" type="ORF">Tco_0937490</name>
</gene>
<evidence type="ECO:0000313" key="4">
    <source>
        <dbReference type="Proteomes" id="UP001151760"/>
    </source>
</evidence>
<feature type="region of interest" description="Disordered" evidence="2">
    <location>
        <begin position="265"/>
        <end position="286"/>
    </location>
</feature>
<proteinExistence type="predicted"/>
<evidence type="ECO:0008006" key="5">
    <source>
        <dbReference type="Google" id="ProtNLM"/>
    </source>
</evidence>
<reference evidence="3" key="1">
    <citation type="journal article" date="2022" name="Int. J. Mol. Sci.">
        <title>Draft Genome of Tanacetum Coccineum: Genomic Comparison of Closely Related Tanacetum-Family Plants.</title>
        <authorList>
            <person name="Yamashiro T."/>
            <person name="Shiraishi A."/>
            <person name="Nakayama K."/>
            <person name="Satake H."/>
        </authorList>
    </citation>
    <scope>NUCLEOTIDE SEQUENCE</scope>
</reference>
<comment type="caution">
    <text evidence="3">The sequence shown here is derived from an EMBL/GenBank/DDBJ whole genome shotgun (WGS) entry which is preliminary data.</text>
</comment>
<name>A0ABQ5DED3_9ASTR</name>
<keyword evidence="1" id="KW-0175">Coiled coil</keyword>
<accession>A0ABQ5DED3</accession>
<dbReference type="EMBL" id="BQNB010015238">
    <property type="protein sequence ID" value="GJT37625.1"/>
    <property type="molecule type" value="Genomic_DNA"/>
</dbReference>
<protein>
    <recommendedName>
        <fullName evidence="5">Transposase (Putative), gypsy type</fullName>
    </recommendedName>
</protein>
<evidence type="ECO:0000256" key="2">
    <source>
        <dbReference type="SAM" id="MobiDB-lite"/>
    </source>
</evidence>
<dbReference type="Proteomes" id="UP001151760">
    <property type="component" value="Unassembled WGS sequence"/>
</dbReference>
<keyword evidence="4" id="KW-1185">Reference proteome</keyword>
<evidence type="ECO:0000313" key="3">
    <source>
        <dbReference type="EMBL" id="GJT37625.1"/>
    </source>
</evidence>
<evidence type="ECO:0000256" key="1">
    <source>
        <dbReference type="SAM" id="Coils"/>
    </source>
</evidence>
<feature type="region of interest" description="Disordered" evidence="2">
    <location>
        <begin position="132"/>
        <end position="217"/>
    </location>
</feature>
<organism evidence="3 4">
    <name type="scientific">Tanacetum coccineum</name>
    <dbReference type="NCBI Taxonomy" id="301880"/>
    <lineage>
        <taxon>Eukaryota</taxon>
        <taxon>Viridiplantae</taxon>
        <taxon>Streptophyta</taxon>
        <taxon>Embryophyta</taxon>
        <taxon>Tracheophyta</taxon>
        <taxon>Spermatophyta</taxon>
        <taxon>Magnoliopsida</taxon>
        <taxon>eudicotyledons</taxon>
        <taxon>Gunneridae</taxon>
        <taxon>Pentapetalae</taxon>
        <taxon>asterids</taxon>
        <taxon>campanulids</taxon>
        <taxon>Asterales</taxon>
        <taxon>Asteraceae</taxon>
        <taxon>Asteroideae</taxon>
        <taxon>Anthemideae</taxon>
        <taxon>Anthemidinae</taxon>
        <taxon>Tanacetum</taxon>
    </lineage>
</organism>
<feature type="coiled-coil region" evidence="1">
    <location>
        <begin position="323"/>
        <end position="365"/>
    </location>
</feature>
<reference evidence="3" key="2">
    <citation type="submission" date="2022-01" db="EMBL/GenBank/DDBJ databases">
        <authorList>
            <person name="Yamashiro T."/>
            <person name="Shiraishi A."/>
            <person name="Satake H."/>
            <person name="Nakayama K."/>
        </authorList>
    </citation>
    <scope>NUCLEOTIDE SEQUENCE</scope>
</reference>
<sequence length="630" mass="68269">MANFAAKYSIMTQEMVDSFCDSFYIPAKVHLTAPGRDKTITQFPVGKVDMGLLDFIKTADPRKVRAVEVQKGDDQVKLLESTQHCFMPLVIPAAGGSSSAAAAEIPAPTEGGQEGVAEEDAYLELADPDEGTAMVRQSEEEVVTEQSKKAKKRRLQKQSDVLPAKKLRKDHPALASGAGGKTLTGLEQIRPTGSRLPNREQFGFPSVAPPSQESEGFLDSSARTNLRICTIVESSSALAIPVDTTDAATTSTGAAATTGLATDVNLDLAGPSHPEESEGSDDSFYAPTTLDPFKAKRYMDYDQLYTEFNVGAARQVCLGAEVRLRAEDELELKEKLRKEAEAAEVIRLRDQVSSLSEEKSALTAEVSVLKITVTQKDHDISLLNASATSLALASKVSSLRAGFQEFKERMEVQQEQQAQELYNRVVELEAHKVAFDSWDTACSPQIFDYLGLEAGHEHGIAGRSLSAVDAYNPEAAKACYVDAVKALEDVDFPLVSFLKSKKDARMDEVLDSFLLDGPLACLPEAAYLQPCIEQLSVPIHYAGDTTAIGETSMSFALMNVYARAEGAKKHDAALRQLMMDIVSAPLSSQTWVGEASTSAAPLSVEDYDEEDTNEALGSIIAIPKFEIYHF</sequence>